<evidence type="ECO:0000313" key="2">
    <source>
        <dbReference type="EMBL" id="KFB73285.1"/>
    </source>
</evidence>
<dbReference type="Proteomes" id="UP000020077">
    <property type="component" value="Unassembled WGS sequence"/>
</dbReference>
<keyword evidence="1" id="KW-0812">Transmembrane</keyword>
<reference evidence="2 3" key="1">
    <citation type="submission" date="2014-02" db="EMBL/GenBank/DDBJ databases">
        <title>Expanding our view of genomic diversity in Candidatus Accumulibacter clades.</title>
        <authorList>
            <person name="Skennerton C.T."/>
            <person name="Barr J.J."/>
            <person name="Slater F.R."/>
            <person name="Bond P.L."/>
            <person name="Tyson G.W."/>
        </authorList>
    </citation>
    <scope>NUCLEOTIDE SEQUENCE [LARGE SCALE GENOMIC DNA]</scope>
    <source>
        <strain evidence="3">BA-91</strain>
    </source>
</reference>
<comment type="caution">
    <text evidence="2">The sequence shown here is derived from an EMBL/GenBank/DDBJ whole genome shotgun (WGS) entry which is preliminary data.</text>
</comment>
<protein>
    <submittedName>
        <fullName evidence="2">Uncharacterized protein</fullName>
    </submittedName>
</protein>
<accession>A0A080LZ44</accession>
<feature type="transmembrane region" description="Helical" evidence="1">
    <location>
        <begin position="44"/>
        <end position="63"/>
    </location>
</feature>
<sequence>MADLPKGPARLTSVVDYHAVGSVLREVLFPPMTVGIFLTRAGRVLLGLAAWMVTALAIALALMRFDVARTTAGTLGVLAPVIIVIVLNGLGIFNRRGAGAKHLRQFQEWLAAVASRGIGLDAAHIVAAHVDADQVLQLQVSDAWLQQATDKRLRDLSQWYYLWNWSLASHEGTSAVRIALRDASGQAVGGTGPQGGDEVWLSVLARQSADLAR</sequence>
<evidence type="ECO:0000256" key="1">
    <source>
        <dbReference type="SAM" id="Phobius"/>
    </source>
</evidence>
<keyword evidence="1" id="KW-0472">Membrane</keyword>
<feature type="transmembrane region" description="Helical" evidence="1">
    <location>
        <begin position="75"/>
        <end position="94"/>
    </location>
</feature>
<evidence type="ECO:0000313" key="3">
    <source>
        <dbReference type="Proteomes" id="UP000020077"/>
    </source>
</evidence>
<proteinExistence type="predicted"/>
<organism evidence="2 3">
    <name type="scientific">Candidatus Accumulibacter phosphatis</name>
    <dbReference type="NCBI Taxonomy" id="327160"/>
    <lineage>
        <taxon>Bacteria</taxon>
        <taxon>Pseudomonadati</taxon>
        <taxon>Pseudomonadota</taxon>
        <taxon>Betaproteobacteria</taxon>
        <taxon>Candidatus Accumulibacter</taxon>
    </lineage>
</organism>
<dbReference type="AlphaFoldDB" id="A0A080LZ44"/>
<keyword evidence="1" id="KW-1133">Transmembrane helix</keyword>
<gene>
    <name evidence="2" type="ORF">AW09_001462</name>
</gene>
<dbReference type="EMBL" id="JDVG02000252">
    <property type="protein sequence ID" value="KFB73285.1"/>
    <property type="molecule type" value="Genomic_DNA"/>
</dbReference>
<name>A0A080LZ44_9PROT</name>